<dbReference type="Proteomes" id="UP000192257">
    <property type="component" value="Unassembled WGS sequence"/>
</dbReference>
<evidence type="ECO:0000256" key="2">
    <source>
        <dbReference type="ARBA" id="ARBA00022630"/>
    </source>
</evidence>
<dbReference type="PANTHER" id="PTHR43400">
    <property type="entry name" value="FUMARATE REDUCTASE"/>
    <property type="match status" value="1"/>
</dbReference>
<dbReference type="SUPFAM" id="SSF56425">
    <property type="entry name" value="Succinate dehydrogenase/fumarate reductase flavoprotein, catalytic domain"/>
    <property type="match status" value="1"/>
</dbReference>
<evidence type="ECO:0000256" key="6">
    <source>
        <dbReference type="SAM" id="MobiDB-lite"/>
    </source>
</evidence>
<keyword evidence="4" id="KW-0560">Oxidoreductase</keyword>
<keyword evidence="3" id="KW-0479">Metal-binding</keyword>
<dbReference type="GO" id="GO:0046872">
    <property type="term" value="F:metal ion binding"/>
    <property type="evidence" value="ECO:0007669"/>
    <property type="project" value="UniProtKB-KW"/>
</dbReference>
<proteinExistence type="predicted"/>
<keyword evidence="2" id="KW-0285">Flavoprotein</keyword>
<dbReference type="SUPFAM" id="SSF51905">
    <property type="entry name" value="FAD/NAD(P)-binding domain"/>
    <property type="match status" value="1"/>
</dbReference>
<keyword evidence="5" id="KW-0408">Iron</keyword>
<dbReference type="Gene3D" id="3.90.700.10">
    <property type="entry name" value="Succinate dehydrogenase/fumarate reductase flavoprotein, catalytic domain"/>
    <property type="match status" value="1"/>
</dbReference>
<sequence length="675" mass="73298">MTSPVVGGNRVIVVGGGLAGLCAAHSVLEHGGSVLLVDKSAFLGGNSTKASSGITGTPTQAQIDAGVLDGVAQFIQDTNRSFHGISNSGNDKNKNESNNNNNKIDKEVSPLVEELARLSAPSLEWLTRRFHIDLSQLGLMGGHSKPRVHRGSERFPGMAITCALIDALEEQQKKNPQQVQIVTKVKVIRLIREPIDDVSAPITGVVLENRKGEKRVERGVVIITTGGYAADFGSSDMDKNNSLLARFTPNLLKFSTTNAEHATGDGIKVAEQVGAMLTDMEYVQVHPTGLVDPKDSDNHVKFLCAEALRGTGALILNGKGKRFVNELGRRDEVSHAMLQNNLTPFRLVLTEACAKEMPWHCKHYTGRGLMKHYKSGVELAEEMKIKPSELQREFDAYRKVAKAHERLQRRLRRLKGKTSSSSSSSTDMEKEGNKIPGSYGKTIYRNADSFRINAPLYVALITPVVHYTMGGLAVNVRTEVLDSRTKQPIPGLFCAGEAAGGIHGKNRLGGNSLLDCVVFGRVAGEEATRYLLSTFLGPTSNYRLNTIYSHLTLDQLSPLKPLPTGVSSPESSEDVTASNVKQESNNNSNNNNSSSEGGKKFTRAEVAKHNKPNDCWCIIAGQVLDLTAFLPDHPGGKQSILLYAGKDATTEFDLVHKRDIIEKYTPEAVLGTVID</sequence>
<name>A0A1X0NPF8_9TRYP</name>
<comment type="caution">
    <text evidence="8">The sequence shown here is derived from an EMBL/GenBank/DDBJ whole genome shotgun (WGS) entry which is preliminary data.</text>
</comment>
<evidence type="ECO:0000256" key="3">
    <source>
        <dbReference type="ARBA" id="ARBA00022723"/>
    </source>
</evidence>
<dbReference type="InterPro" id="IPR036400">
    <property type="entry name" value="Cyt_B5-like_heme/steroid_sf"/>
</dbReference>
<dbReference type="PRINTS" id="PR00363">
    <property type="entry name" value="CYTOCHROMEB5"/>
</dbReference>
<feature type="compositionally biased region" description="Low complexity" evidence="6">
    <location>
        <begin position="86"/>
        <end position="102"/>
    </location>
</feature>
<gene>
    <name evidence="8" type="ORF">TM35_000271820</name>
</gene>
<dbReference type="InterPro" id="IPR050315">
    <property type="entry name" value="FAD-oxidoreductase_2"/>
</dbReference>
<dbReference type="GO" id="GO:0016491">
    <property type="term" value="F:oxidoreductase activity"/>
    <property type="evidence" value="ECO:0007669"/>
    <property type="project" value="UniProtKB-KW"/>
</dbReference>
<keyword evidence="9" id="KW-1185">Reference proteome</keyword>
<dbReference type="InterPro" id="IPR027477">
    <property type="entry name" value="Succ_DH/fumarate_Rdtase_cat_sf"/>
</dbReference>
<evidence type="ECO:0000259" key="7">
    <source>
        <dbReference type="PROSITE" id="PS50255"/>
    </source>
</evidence>
<dbReference type="AlphaFoldDB" id="A0A1X0NPF8"/>
<dbReference type="SMART" id="SM01117">
    <property type="entry name" value="Cyt-b5"/>
    <property type="match status" value="1"/>
</dbReference>
<feature type="domain" description="Cytochrome b5 heme-binding" evidence="7">
    <location>
        <begin position="598"/>
        <end position="674"/>
    </location>
</feature>
<dbReference type="PANTHER" id="PTHR43400:SF1">
    <property type="entry name" value="FUMARATE REDUCTASE"/>
    <property type="match status" value="1"/>
</dbReference>
<dbReference type="PROSITE" id="PS00191">
    <property type="entry name" value="CYTOCHROME_B5_1"/>
    <property type="match status" value="1"/>
</dbReference>
<organism evidence="8 9">
    <name type="scientific">Trypanosoma theileri</name>
    <dbReference type="NCBI Taxonomy" id="67003"/>
    <lineage>
        <taxon>Eukaryota</taxon>
        <taxon>Discoba</taxon>
        <taxon>Euglenozoa</taxon>
        <taxon>Kinetoplastea</taxon>
        <taxon>Metakinetoplastina</taxon>
        <taxon>Trypanosomatida</taxon>
        <taxon>Trypanosomatidae</taxon>
        <taxon>Trypanosoma</taxon>
    </lineage>
</organism>
<feature type="compositionally biased region" description="Polar residues" evidence="6">
    <location>
        <begin position="565"/>
        <end position="583"/>
    </location>
</feature>
<feature type="region of interest" description="Disordered" evidence="6">
    <location>
        <begin position="409"/>
        <end position="435"/>
    </location>
</feature>
<dbReference type="InterPro" id="IPR001199">
    <property type="entry name" value="Cyt_B5-like_heme/steroid-bd"/>
</dbReference>
<dbReference type="InterPro" id="IPR018506">
    <property type="entry name" value="Cyt_B5_heme-BS"/>
</dbReference>
<dbReference type="Pfam" id="PF00173">
    <property type="entry name" value="Cyt-b5"/>
    <property type="match status" value="1"/>
</dbReference>
<dbReference type="SUPFAM" id="SSF55856">
    <property type="entry name" value="Cytochrome b5-like heme/steroid binding domain"/>
    <property type="match status" value="1"/>
</dbReference>
<feature type="compositionally biased region" description="Low complexity" evidence="6">
    <location>
        <begin position="584"/>
        <end position="595"/>
    </location>
</feature>
<keyword evidence="1" id="KW-0349">Heme</keyword>
<dbReference type="VEuPathDB" id="TriTrypDB:TM35_000271820"/>
<dbReference type="RefSeq" id="XP_028880658.1">
    <property type="nucleotide sequence ID" value="XM_029028075.1"/>
</dbReference>
<dbReference type="GeneID" id="39987855"/>
<dbReference type="OrthoDB" id="10252157at2759"/>
<dbReference type="InterPro" id="IPR003953">
    <property type="entry name" value="FAD-dep_OxRdtase_2_FAD-bd"/>
</dbReference>
<dbReference type="Gene3D" id="3.10.120.10">
    <property type="entry name" value="Cytochrome b5-like heme/steroid binding domain"/>
    <property type="match status" value="1"/>
</dbReference>
<feature type="region of interest" description="Disordered" evidence="6">
    <location>
        <begin position="82"/>
        <end position="105"/>
    </location>
</feature>
<accession>A0A1X0NPF8</accession>
<protein>
    <submittedName>
        <fullName evidence="8">Flavoprotein subunit-like protein</fullName>
    </submittedName>
</protein>
<reference evidence="8 9" key="1">
    <citation type="submission" date="2017-03" db="EMBL/GenBank/DDBJ databases">
        <title>An alternative strategy for trypanosome survival in the mammalian bloodstream revealed through genome and transcriptome analysis of the ubiquitous bovine parasite Trypanosoma (Megatrypanum) theileri.</title>
        <authorList>
            <person name="Kelly S."/>
            <person name="Ivens A."/>
            <person name="Mott A."/>
            <person name="O'Neill E."/>
            <person name="Emms D."/>
            <person name="Macleod O."/>
            <person name="Voorheis P."/>
            <person name="Matthews J."/>
            <person name="Matthews K."/>
            <person name="Carrington M."/>
        </authorList>
    </citation>
    <scope>NUCLEOTIDE SEQUENCE [LARGE SCALE GENOMIC DNA]</scope>
    <source>
        <strain evidence="8">Edinburgh</strain>
    </source>
</reference>
<dbReference type="GO" id="GO:0020037">
    <property type="term" value="F:heme binding"/>
    <property type="evidence" value="ECO:0007669"/>
    <property type="project" value="InterPro"/>
</dbReference>
<dbReference type="InterPro" id="IPR036188">
    <property type="entry name" value="FAD/NAD-bd_sf"/>
</dbReference>
<dbReference type="PROSITE" id="PS50255">
    <property type="entry name" value="CYTOCHROME_B5_2"/>
    <property type="match status" value="1"/>
</dbReference>
<evidence type="ECO:0000256" key="5">
    <source>
        <dbReference type="ARBA" id="ARBA00023004"/>
    </source>
</evidence>
<evidence type="ECO:0000256" key="4">
    <source>
        <dbReference type="ARBA" id="ARBA00023002"/>
    </source>
</evidence>
<evidence type="ECO:0000313" key="9">
    <source>
        <dbReference type="Proteomes" id="UP000192257"/>
    </source>
</evidence>
<evidence type="ECO:0000313" key="8">
    <source>
        <dbReference type="EMBL" id="ORC86592.1"/>
    </source>
</evidence>
<dbReference type="EMBL" id="NBCO01000027">
    <property type="protein sequence ID" value="ORC86592.1"/>
    <property type="molecule type" value="Genomic_DNA"/>
</dbReference>
<evidence type="ECO:0000256" key="1">
    <source>
        <dbReference type="ARBA" id="ARBA00022617"/>
    </source>
</evidence>
<dbReference type="Pfam" id="PF00890">
    <property type="entry name" value="FAD_binding_2"/>
    <property type="match status" value="1"/>
</dbReference>
<dbReference type="Gene3D" id="3.50.50.60">
    <property type="entry name" value="FAD/NAD(P)-binding domain"/>
    <property type="match status" value="1"/>
</dbReference>
<feature type="region of interest" description="Disordered" evidence="6">
    <location>
        <begin position="562"/>
        <end position="599"/>
    </location>
</feature>
<dbReference type="STRING" id="67003.A0A1X0NPF8"/>